<accession>A0A5P9Q708</accession>
<evidence type="ECO:0000313" key="8">
    <source>
        <dbReference type="EMBL" id="QFU96862.1"/>
    </source>
</evidence>
<dbReference type="Proteomes" id="UP000326702">
    <property type="component" value="Chromosome"/>
</dbReference>
<name>A0A5P9Q708_9MICO</name>
<gene>
    <name evidence="8" type="ORF">KDY119_00352</name>
</gene>
<dbReference type="OrthoDB" id="4568405at2"/>
<sequence length="87" mass="9492">MWFLSWIIIGLIMGAIARAVLPGRASGGWFISLVVGVLGAIVGGFIGRAFGANPNQHFWSLSTWFWAFIGSLVVLFLWGLVAGRRRT</sequence>
<keyword evidence="9" id="KW-1185">Reference proteome</keyword>
<organism evidence="8 9">
    <name type="scientific">Luteimicrobium xylanilyticum</name>
    <dbReference type="NCBI Taxonomy" id="1133546"/>
    <lineage>
        <taxon>Bacteria</taxon>
        <taxon>Bacillati</taxon>
        <taxon>Actinomycetota</taxon>
        <taxon>Actinomycetes</taxon>
        <taxon>Micrococcales</taxon>
        <taxon>Luteimicrobium</taxon>
    </lineage>
</organism>
<dbReference type="RefSeq" id="WP_036954492.1">
    <property type="nucleotide sequence ID" value="NZ_BAABIH010000013.1"/>
</dbReference>
<keyword evidence="4 7" id="KW-0812">Transmembrane</keyword>
<evidence type="ECO:0000256" key="1">
    <source>
        <dbReference type="ARBA" id="ARBA00004651"/>
    </source>
</evidence>
<dbReference type="KEGG" id="lxl:KDY119_00352"/>
<evidence type="ECO:0000256" key="4">
    <source>
        <dbReference type="ARBA" id="ARBA00022692"/>
    </source>
</evidence>
<reference evidence="8 9" key="1">
    <citation type="submission" date="2019-10" db="EMBL/GenBank/DDBJ databases">
        <title>Genome sequence of Luteimicrobium xylanilyticum HY-24.</title>
        <authorList>
            <person name="Kim D.Y."/>
            <person name="Park H.-Y."/>
        </authorList>
    </citation>
    <scope>NUCLEOTIDE SEQUENCE [LARGE SCALE GENOMIC DNA]</scope>
    <source>
        <strain evidence="8 9">HY-24</strain>
    </source>
</reference>
<evidence type="ECO:0000256" key="7">
    <source>
        <dbReference type="SAM" id="Phobius"/>
    </source>
</evidence>
<evidence type="ECO:0000256" key="3">
    <source>
        <dbReference type="ARBA" id="ARBA00022475"/>
    </source>
</evidence>
<dbReference type="EMBL" id="CP045529">
    <property type="protein sequence ID" value="QFU96862.1"/>
    <property type="molecule type" value="Genomic_DNA"/>
</dbReference>
<protein>
    <submittedName>
        <fullName evidence="8">UPF0410 protein</fullName>
    </submittedName>
</protein>
<comment type="similarity">
    <text evidence="2">Belongs to the UPF0410 family.</text>
</comment>
<dbReference type="Pfam" id="PF04226">
    <property type="entry name" value="Transgly_assoc"/>
    <property type="match status" value="1"/>
</dbReference>
<keyword evidence="6 7" id="KW-0472">Membrane</keyword>
<dbReference type="PANTHER" id="PTHR33884:SF3">
    <property type="entry name" value="UPF0410 PROTEIN YMGE"/>
    <property type="match status" value="1"/>
</dbReference>
<dbReference type="PANTHER" id="PTHR33884">
    <property type="entry name" value="UPF0410 PROTEIN YMGE"/>
    <property type="match status" value="1"/>
</dbReference>
<proteinExistence type="inferred from homology"/>
<feature type="transmembrane region" description="Helical" evidence="7">
    <location>
        <begin position="63"/>
        <end position="81"/>
    </location>
</feature>
<evidence type="ECO:0000256" key="2">
    <source>
        <dbReference type="ARBA" id="ARBA00011006"/>
    </source>
</evidence>
<evidence type="ECO:0000313" key="9">
    <source>
        <dbReference type="Proteomes" id="UP000326702"/>
    </source>
</evidence>
<dbReference type="AlphaFoldDB" id="A0A5P9Q708"/>
<keyword evidence="5 7" id="KW-1133">Transmembrane helix</keyword>
<feature type="transmembrane region" description="Helical" evidence="7">
    <location>
        <begin position="29"/>
        <end position="51"/>
    </location>
</feature>
<evidence type="ECO:0000256" key="5">
    <source>
        <dbReference type="ARBA" id="ARBA00022989"/>
    </source>
</evidence>
<comment type="subcellular location">
    <subcellularLocation>
        <location evidence="1">Cell membrane</location>
        <topology evidence="1">Multi-pass membrane protein</topology>
    </subcellularLocation>
</comment>
<dbReference type="GO" id="GO:0005886">
    <property type="term" value="C:plasma membrane"/>
    <property type="evidence" value="ECO:0007669"/>
    <property type="project" value="UniProtKB-SubCell"/>
</dbReference>
<evidence type="ECO:0000256" key="6">
    <source>
        <dbReference type="ARBA" id="ARBA00023136"/>
    </source>
</evidence>
<keyword evidence="3" id="KW-1003">Cell membrane</keyword>
<dbReference type="InterPro" id="IPR007341">
    <property type="entry name" value="Transgly_assoc"/>
</dbReference>